<dbReference type="Gene3D" id="3.20.20.370">
    <property type="entry name" value="Glycoside hydrolase/deacetylase"/>
    <property type="match status" value="1"/>
</dbReference>
<evidence type="ECO:0000313" key="2">
    <source>
        <dbReference type="EMBL" id="QDS70394.1"/>
    </source>
</evidence>
<dbReference type="PROSITE" id="PS51677">
    <property type="entry name" value="NODB"/>
    <property type="match status" value="1"/>
</dbReference>
<sequence length="325" mass="37736">MVHVEESIQLPREFVPGFGESSQDCKWPNNARIAVSFVLNYEEGGERSYQDGDGFSEPYLWEKGTGTGKLEGRYMNSEQDFEYGSRVGCWRVARLMKEKGWKMTIYAISKAMERNPQFAQACVREGHEIAAHGLRWLEFWNHGLEEDKKYIKDSFLDLKRTTGEMPVGFYFGRGTSNTHYLVPIVLKELGLPLLYSSECYNDDVPYWVDLPWEKHLPAAEREGMLMIPYNYDCNDGKHFMSQGFTSAAGQTYESYLKSTFDMLYREGGKMMNIPMHARIVGKPGRAEALRNFMNYISEKEGVWVTTRRDIAKHYRQTFPYKPQEE</sequence>
<dbReference type="STRING" id="50376.A0A517L450"/>
<dbReference type="GO" id="GO:0005975">
    <property type="term" value="P:carbohydrate metabolic process"/>
    <property type="evidence" value="ECO:0007669"/>
    <property type="project" value="InterPro"/>
</dbReference>
<dbReference type="GO" id="GO:0016810">
    <property type="term" value="F:hydrolase activity, acting on carbon-nitrogen (but not peptide) bonds"/>
    <property type="evidence" value="ECO:0007669"/>
    <property type="project" value="InterPro"/>
</dbReference>
<proteinExistence type="predicted"/>
<accession>A0A517L450</accession>
<dbReference type="PANTHER" id="PTHR43123:SF3">
    <property type="entry name" value="NODB HOMOLOGY DOMAIN-CONTAINING PROTEIN"/>
    <property type="match status" value="1"/>
</dbReference>
<evidence type="ECO:0000259" key="1">
    <source>
        <dbReference type="PROSITE" id="PS51677"/>
    </source>
</evidence>
<dbReference type="Pfam" id="PF01522">
    <property type="entry name" value="Polysacc_deac_1"/>
    <property type="match status" value="1"/>
</dbReference>
<reference evidence="2 3" key="1">
    <citation type="submission" date="2019-07" db="EMBL/GenBank/DDBJ databases">
        <title>Finished genome of Venturia effusa.</title>
        <authorList>
            <person name="Young C.A."/>
            <person name="Cox M.P."/>
            <person name="Ganley A.R.D."/>
            <person name="David W.J."/>
        </authorList>
    </citation>
    <scope>NUCLEOTIDE SEQUENCE [LARGE SCALE GENOMIC DNA]</scope>
    <source>
        <strain evidence="3">albino</strain>
    </source>
</reference>
<dbReference type="InterPro" id="IPR002509">
    <property type="entry name" value="NODB_dom"/>
</dbReference>
<evidence type="ECO:0000313" key="3">
    <source>
        <dbReference type="Proteomes" id="UP000316270"/>
    </source>
</evidence>
<dbReference type="InterPro" id="IPR011330">
    <property type="entry name" value="Glyco_hydro/deAcase_b/a-brl"/>
</dbReference>
<gene>
    <name evidence="2" type="ORF">FKW77_009301</name>
</gene>
<dbReference type="OrthoDB" id="9970124at2759"/>
<dbReference type="AlphaFoldDB" id="A0A517L450"/>
<feature type="domain" description="NodB homology" evidence="1">
    <location>
        <begin position="75"/>
        <end position="305"/>
    </location>
</feature>
<dbReference type="Proteomes" id="UP000316270">
    <property type="component" value="Chromosome 4"/>
</dbReference>
<protein>
    <recommendedName>
        <fullName evidence="1">NodB homology domain-containing protein</fullName>
    </recommendedName>
</protein>
<organism evidence="2 3">
    <name type="scientific">Venturia effusa</name>
    <dbReference type="NCBI Taxonomy" id="50376"/>
    <lineage>
        <taxon>Eukaryota</taxon>
        <taxon>Fungi</taxon>
        <taxon>Dikarya</taxon>
        <taxon>Ascomycota</taxon>
        <taxon>Pezizomycotina</taxon>
        <taxon>Dothideomycetes</taxon>
        <taxon>Pleosporomycetidae</taxon>
        <taxon>Venturiales</taxon>
        <taxon>Venturiaceae</taxon>
        <taxon>Venturia</taxon>
    </lineage>
</organism>
<dbReference type="EMBL" id="CP042188">
    <property type="protein sequence ID" value="QDS70394.1"/>
    <property type="molecule type" value="Genomic_DNA"/>
</dbReference>
<dbReference type="PANTHER" id="PTHR43123">
    <property type="entry name" value="POLYSACCHARIDE DEACETYLASE-RELATED"/>
    <property type="match status" value="1"/>
</dbReference>
<name>A0A517L450_9PEZI</name>
<keyword evidence="3" id="KW-1185">Reference proteome</keyword>
<dbReference type="SUPFAM" id="SSF88713">
    <property type="entry name" value="Glycoside hydrolase/deacetylase"/>
    <property type="match status" value="1"/>
</dbReference>